<organism evidence="2 3">
    <name type="scientific">Dendrobium nobile</name>
    <name type="common">Orchid</name>
    <dbReference type="NCBI Taxonomy" id="94219"/>
    <lineage>
        <taxon>Eukaryota</taxon>
        <taxon>Viridiplantae</taxon>
        <taxon>Streptophyta</taxon>
        <taxon>Embryophyta</taxon>
        <taxon>Tracheophyta</taxon>
        <taxon>Spermatophyta</taxon>
        <taxon>Magnoliopsida</taxon>
        <taxon>Liliopsida</taxon>
        <taxon>Asparagales</taxon>
        <taxon>Orchidaceae</taxon>
        <taxon>Epidendroideae</taxon>
        <taxon>Malaxideae</taxon>
        <taxon>Dendrobiinae</taxon>
        <taxon>Dendrobium</taxon>
    </lineage>
</organism>
<keyword evidence="1" id="KW-1133">Transmembrane helix</keyword>
<evidence type="ECO:0000256" key="1">
    <source>
        <dbReference type="SAM" id="Phobius"/>
    </source>
</evidence>
<evidence type="ECO:0000313" key="2">
    <source>
        <dbReference type="EMBL" id="KAI0500372.1"/>
    </source>
</evidence>
<dbReference type="AlphaFoldDB" id="A0A8T3AXG0"/>
<feature type="transmembrane region" description="Helical" evidence="1">
    <location>
        <begin position="73"/>
        <end position="95"/>
    </location>
</feature>
<evidence type="ECO:0000313" key="3">
    <source>
        <dbReference type="Proteomes" id="UP000829196"/>
    </source>
</evidence>
<comment type="caution">
    <text evidence="2">The sequence shown here is derived from an EMBL/GenBank/DDBJ whole genome shotgun (WGS) entry which is preliminary data.</text>
</comment>
<accession>A0A8T3AXG0</accession>
<gene>
    <name evidence="2" type="ORF">KFK09_018584</name>
</gene>
<dbReference type="Proteomes" id="UP000829196">
    <property type="component" value="Unassembled WGS sequence"/>
</dbReference>
<sequence>MDPSLAGDCWWAGSLTRTMMKLLIKHNNSPWMVFGQPGESSSVRYYFSESWLNESKLQCNLEGYFCSKTGSEFWLLVLQMHVLFGSIKLLIVAVFG</sequence>
<protein>
    <submittedName>
        <fullName evidence="2">Uncharacterized protein</fullName>
    </submittedName>
</protein>
<dbReference type="EMBL" id="JAGYWB010000013">
    <property type="protein sequence ID" value="KAI0500372.1"/>
    <property type="molecule type" value="Genomic_DNA"/>
</dbReference>
<name>A0A8T3AXG0_DENNO</name>
<proteinExistence type="predicted"/>
<keyword evidence="1" id="KW-0812">Transmembrane</keyword>
<keyword evidence="3" id="KW-1185">Reference proteome</keyword>
<reference evidence="2" key="1">
    <citation type="journal article" date="2022" name="Front. Genet.">
        <title>Chromosome-Scale Assembly of the Dendrobium nobile Genome Provides Insights Into the Molecular Mechanism of the Biosynthesis of the Medicinal Active Ingredient of Dendrobium.</title>
        <authorList>
            <person name="Xu Q."/>
            <person name="Niu S.-C."/>
            <person name="Li K.-L."/>
            <person name="Zheng P.-J."/>
            <person name="Zhang X.-J."/>
            <person name="Jia Y."/>
            <person name="Liu Y."/>
            <person name="Niu Y.-X."/>
            <person name="Yu L.-H."/>
            <person name="Chen D.-F."/>
            <person name="Zhang G.-Q."/>
        </authorList>
    </citation>
    <scope>NUCLEOTIDE SEQUENCE</scope>
    <source>
        <tissue evidence="2">Leaf</tissue>
    </source>
</reference>
<keyword evidence="1" id="KW-0472">Membrane</keyword>